<dbReference type="EMBL" id="FPBV01000027">
    <property type="protein sequence ID" value="SFV05586.1"/>
    <property type="molecule type" value="Genomic_DNA"/>
</dbReference>
<dbReference type="Gene3D" id="3.20.20.70">
    <property type="entry name" value="Aldolase class I"/>
    <property type="match status" value="1"/>
</dbReference>
<evidence type="ECO:0000313" key="2">
    <source>
        <dbReference type="EMBL" id="SFV05586.1"/>
    </source>
</evidence>
<dbReference type="Gene3D" id="2.30.42.10">
    <property type="match status" value="1"/>
</dbReference>
<proteinExistence type="predicted"/>
<organism evidence="2 3">
    <name type="scientific">Alicyclobacillus macrosporangiidus</name>
    <dbReference type="NCBI Taxonomy" id="392015"/>
    <lineage>
        <taxon>Bacteria</taxon>
        <taxon>Bacillati</taxon>
        <taxon>Bacillota</taxon>
        <taxon>Bacilli</taxon>
        <taxon>Bacillales</taxon>
        <taxon>Alicyclobacillaceae</taxon>
        <taxon>Alicyclobacillus</taxon>
    </lineage>
</organism>
<dbReference type="InterPro" id="IPR041489">
    <property type="entry name" value="PDZ_6"/>
</dbReference>
<dbReference type="Pfam" id="PF17820">
    <property type="entry name" value="PDZ_6"/>
    <property type="match status" value="1"/>
</dbReference>
<dbReference type="AlphaFoldDB" id="A0A1I7L7S2"/>
<dbReference type="Pfam" id="PF04459">
    <property type="entry name" value="DUF512"/>
    <property type="match status" value="1"/>
</dbReference>
<dbReference type="PROSITE" id="PS50106">
    <property type="entry name" value="PDZ"/>
    <property type="match status" value="1"/>
</dbReference>
<dbReference type="InterPro" id="IPR045375">
    <property type="entry name" value="Put_radical_SAM-like_N"/>
</dbReference>
<dbReference type="SUPFAM" id="SSF50156">
    <property type="entry name" value="PDZ domain-like"/>
    <property type="match status" value="1"/>
</dbReference>
<dbReference type="RefSeq" id="WP_074956052.1">
    <property type="nucleotide sequence ID" value="NZ_FPBV01000027.1"/>
</dbReference>
<dbReference type="InterPro" id="IPR007549">
    <property type="entry name" value="DUF512"/>
</dbReference>
<dbReference type="OrthoDB" id="9774724at2"/>
<dbReference type="eggNOG" id="COG1625">
    <property type="taxonomic scope" value="Bacteria"/>
</dbReference>
<evidence type="ECO:0000259" key="1">
    <source>
        <dbReference type="PROSITE" id="PS50106"/>
    </source>
</evidence>
<sequence length="466" mass="52933">MPKIQRIHPGSLAEELELEPGDELLKINGQPIRDIVDLQFALAAEEIELEVKKRDGEIWLLDVEKGYDEGLGVDWEHPTVDRVRLCHNKCVFCFVDQIPTNMRQTLNVRDDDYRLSFLHGNFVTLTNVKDEELERIIRLKMSPLNISVHTTNPELRVRMLANRRSGEILRQIDMLAKGGIEMNTQVVLCPGWNDGDELDRTIRELAPFYPAVRTLSVVPVGLTKHRRGLHKLRPYTPEEARQVIEQVTRWQEHFQETLGVSFVHVADEFYVLADVPVPPARFYDEFAQTENGVGVIRTFLDELEEVWPRVPRTLQREPRRVGVITGVSAQKVIRESLERLSGVPGLVTRVFPIVNDFYGHHVTVTGLITGTDIVRQLQGQVNDLDTLLLPDIMLKDDADVFLDDYTVQRVEEELSLPVTVVPATGSGLLFGAMGYTQSLPPRRRYEATLRVMESPQAETPLAVSNG</sequence>
<reference evidence="3" key="1">
    <citation type="submission" date="2016-10" db="EMBL/GenBank/DDBJ databases">
        <authorList>
            <person name="Varghese N."/>
        </authorList>
    </citation>
    <scope>NUCLEOTIDE SEQUENCE [LARGE SCALE GENOMIC DNA]</scope>
    <source>
        <strain evidence="3">DSM 17980</strain>
    </source>
</reference>
<dbReference type="Pfam" id="PF19238">
    <property type="entry name" value="Radical_SAM_2"/>
    <property type="match status" value="1"/>
</dbReference>
<feature type="domain" description="PDZ" evidence="1">
    <location>
        <begin position="4"/>
        <end position="35"/>
    </location>
</feature>
<gene>
    <name evidence="2" type="ORF">SAMN05421543_12719</name>
</gene>
<keyword evidence="3" id="KW-1185">Reference proteome</keyword>
<dbReference type="STRING" id="392015.SAMN05421543_12719"/>
<dbReference type="SUPFAM" id="SSF102114">
    <property type="entry name" value="Radical SAM enzymes"/>
    <property type="match status" value="1"/>
</dbReference>
<dbReference type="InterPro" id="IPR001478">
    <property type="entry name" value="PDZ"/>
</dbReference>
<evidence type="ECO:0000313" key="3">
    <source>
        <dbReference type="Proteomes" id="UP000183508"/>
    </source>
</evidence>
<name>A0A1I7L7S2_9BACL</name>
<accession>A0A1I7L7S2</accession>
<dbReference type="InterPro" id="IPR013785">
    <property type="entry name" value="Aldolase_TIM"/>
</dbReference>
<dbReference type="InterPro" id="IPR036034">
    <property type="entry name" value="PDZ_sf"/>
</dbReference>
<dbReference type="InterPro" id="IPR058240">
    <property type="entry name" value="rSAM_sf"/>
</dbReference>
<dbReference type="Proteomes" id="UP000183508">
    <property type="component" value="Unassembled WGS sequence"/>
</dbReference>
<protein>
    <submittedName>
        <fullName evidence="2">Putative radical SAM enzyme, TIGR03279 family</fullName>
    </submittedName>
</protein>